<dbReference type="SUPFAM" id="SSF103501">
    <property type="entry name" value="Respiratory nitrate reductase 1 gamma chain"/>
    <property type="match status" value="1"/>
</dbReference>
<dbReference type="GO" id="GO:0019645">
    <property type="term" value="P:anaerobic electron transport chain"/>
    <property type="evidence" value="ECO:0007669"/>
    <property type="project" value="TreeGrafter"/>
</dbReference>
<feature type="domain" description="NarG-like" evidence="15">
    <location>
        <begin position="6"/>
        <end position="227"/>
    </location>
</feature>
<evidence type="ECO:0000313" key="16">
    <source>
        <dbReference type="EMBL" id="GGG65828.1"/>
    </source>
</evidence>
<evidence type="ECO:0000256" key="7">
    <source>
        <dbReference type="ARBA" id="ARBA00022982"/>
    </source>
</evidence>
<feature type="transmembrane region" description="Helical" evidence="14">
    <location>
        <begin position="123"/>
        <end position="142"/>
    </location>
</feature>
<proteinExistence type="predicted"/>
<reference evidence="16" key="1">
    <citation type="journal article" date="2014" name="Int. J. Syst. Evol. Microbiol.">
        <title>Complete genome sequence of Corynebacterium casei LMG S-19264T (=DSM 44701T), isolated from a smear-ripened cheese.</title>
        <authorList>
            <consortium name="US DOE Joint Genome Institute (JGI-PGF)"/>
            <person name="Walter F."/>
            <person name="Albersmeier A."/>
            <person name="Kalinowski J."/>
            <person name="Ruckert C."/>
        </authorList>
    </citation>
    <scope>NUCLEOTIDE SEQUENCE</scope>
    <source>
        <strain evidence="16">CGMCC 1.12754</strain>
    </source>
</reference>
<keyword evidence="2" id="KW-0813">Transport</keyword>
<keyword evidence="9" id="KW-0560">Oxidoreductase</keyword>
<dbReference type="NCBIfam" id="TIGR00351">
    <property type="entry name" value="narI"/>
    <property type="match status" value="1"/>
</dbReference>
<dbReference type="RefSeq" id="WP_188453926.1">
    <property type="nucleotide sequence ID" value="NZ_BMFR01000001.1"/>
</dbReference>
<dbReference type="Pfam" id="PF02665">
    <property type="entry name" value="Nitrate_red_gam"/>
    <property type="match status" value="1"/>
</dbReference>
<keyword evidence="4 13" id="KW-0349">Heme</keyword>
<evidence type="ECO:0000256" key="9">
    <source>
        <dbReference type="ARBA" id="ARBA00023002"/>
    </source>
</evidence>
<comment type="caution">
    <text evidence="16">The sequence shown here is derived from an EMBL/GenBank/DDBJ whole genome shotgun (WGS) entry which is preliminary data.</text>
</comment>
<evidence type="ECO:0000256" key="14">
    <source>
        <dbReference type="SAM" id="Phobius"/>
    </source>
</evidence>
<dbReference type="InterPro" id="IPR003816">
    <property type="entry name" value="Nitrate_red_gam"/>
</dbReference>
<feature type="binding site" description="axial binding residue" evidence="13">
    <location>
        <position position="66"/>
    </location>
    <ligand>
        <name>heme b</name>
        <dbReference type="ChEBI" id="CHEBI:60344"/>
        <label>2</label>
    </ligand>
    <ligandPart>
        <name>Fe</name>
        <dbReference type="ChEBI" id="CHEBI:18248"/>
    </ligandPart>
</feature>
<keyword evidence="5 14" id="KW-0812">Transmembrane</keyword>
<dbReference type="Proteomes" id="UP000622860">
    <property type="component" value="Unassembled WGS sequence"/>
</dbReference>
<sequence>MSNLDIFLWVVFPYIAITIFILGHIYRYNTDQFGWTAKSSQFLEQKRLRFGSTVFHWGIIFVFFGHVAGLLIPKAWYTLFGISDHMYHFGAIWFGGLAGLAVVVGGFFLFLRRVSVKRVVKNSSVSDYVALIMLGIVVLVGFTNTAGYSASGGTFDYRVTIGPWLREIITLQPTQGMIAAMSEAPIGFKLHVLLAFLLFAIWPFTRLVHVFSLPLKYLRRNYVVYRNVKPYHKTKVAERKDI</sequence>
<keyword evidence="7" id="KW-0249">Electron transport</keyword>
<accession>A0A917H2X3</accession>
<evidence type="ECO:0000256" key="6">
    <source>
        <dbReference type="ARBA" id="ARBA00022723"/>
    </source>
</evidence>
<dbReference type="AlphaFoldDB" id="A0A917H2X3"/>
<keyword evidence="3" id="KW-1003">Cell membrane</keyword>
<feature type="binding site" description="axial binding residue" evidence="13">
    <location>
        <position position="56"/>
    </location>
    <ligand>
        <name>heme b</name>
        <dbReference type="ChEBI" id="CHEBI:60344"/>
        <label>1</label>
    </ligand>
    <ligandPart>
        <name>Fe</name>
        <dbReference type="ChEBI" id="CHEBI:18248"/>
    </ligandPart>
</feature>
<keyword evidence="12 14" id="KW-0472">Membrane</keyword>
<feature type="binding site" description="axial binding residue" evidence="13">
    <location>
        <position position="191"/>
    </location>
    <ligand>
        <name>heme b</name>
        <dbReference type="ChEBI" id="CHEBI:60344"/>
        <label>1</label>
    </ligand>
    <ligandPart>
        <name>Fe</name>
        <dbReference type="ChEBI" id="CHEBI:18248"/>
    </ligandPart>
</feature>
<evidence type="ECO:0000259" key="15">
    <source>
        <dbReference type="Pfam" id="PF02665"/>
    </source>
</evidence>
<evidence type="ECO:0000256" key="4">
    <source>
        <dbReference type="ARBA" id="ARBA00022617"/>
    </source>
</evidence>
<dbReference type="PANTHER" id="PTHR30598">
    <property type="entry name" value="NITRATE REDUCTASE PRIVATE CHAPERONE, REDOX ENZYME MATURATION PROTEIN REMP FAMILY"/>
    <property type="match status" value="1"/>
</dbReference>
<keyword evidence="8 14" id="KW-1133">Transmembrane helix</keyword>
<feature type="transmembrane region" description="Helical" evidence="14">
    <location>
        <begin position="6"/>
        <end position="27"/>
    </location>
</feature>
<keyword evidence="6" id="KW-0479">Metal-binding</keyword>
<dbReference type="InterPro" id="IPR023234">
    <property type="entry name" value="NarG-like_domain"/>
</dbReference>
<evidence type="ECO:0000256" key="5">
    <source>
        <dbReference type="ARBA" id="ARBA00022692"/>
    </source>
</evidence>
<keyword evidence="17" id="KW-1185">Reference proteome</keyword>
<keyword evidence="10 13" id="KW-0408">Iron</keyword>
<dbReference type="GO" id="GO:0008940">
    <property type="term" value="F:nitrate reductase activity"/>
    <property type="evidence" value="ECO:0007669"/>
    <property type="project" value="InterPro"/>
</dbReference>
<organism evidence="16 17">
    <name type="scientific">Virgibacillus oceani</name>
    <dbReference type="NCBI Taxonomy" id="1479511"/>
    <lineage>
        <taxon>Bacteria</taxon>
        <taxon>Bacillati</taxon>
        <taxon>Bacillota</taxon>
        <taxon>Bacilli</taxon>
        <taxon>Bacillales</taxon>
        <taxon>Bacillaceae</taxon>
        <taxon>Virgibacillus</taxon>
    </lineage>
</organism>
<dbReference type="InterPro" id="IPR051936">
    <property type="entry name" value="Heme-iron_electron_transfer"/>
</dbReference>
<dbReference type="InterPro" id="IPR036197">
    <property type="entry name" value="NarG-like_sf"/>
</dbReference>
<dbReference type="EMBL" id="BMFR01000001">
    <property type="protein sequence ID" value="GGG65828.1"/>
    <property type="molecule type" value="Genomic_DNA"/>
</dbReference>
<dbReference type="FunFam" id="1.20.950.20:FF:000001">
    <property type="entry name" value="Respiratory nitrate reductase subunit gamma"/>
    <property type="match status" value="1"/>
</dbReference>
<dbReference type="GO" id="GO:0009325">
    <property type="term" value="C:nitrate reductase complex"/>
    <property type="evidence" value="ECO:0007669"/>
    <property type="project" value="InterPro"/>
</dbReference>
<evidence type="ECO:0000256" key="10">
    <source>
        <dbReference type="ARBA" id="ARBA00023004"/>
    </source>
</evidence>
<feature type="transmembrane region" description="Helical" evidence="14">
    <location>
        <begin position="92"/>
        <end position="111"/>
    </location>
</feature>
<evidence type="ECO:0000256" key="11">
    <source>
        <dbReference type="ARBA" id="ARBA00023063"/>
    </source>
</evidence>
<evidence type="ECO:0000256" key="1">
    <source>
        <dbReference type="ARBA" id="ARBA00004651"/>
    </source>
</evidence>
<evidence type="ECO:0000256" key="8">
    <source>
        <dbReference type="ARBA" id="ARBA00022989"/>
    </source>
</evidence>
<evidence type="ECO:0000313" key="17">
    <source>
        <dbReference type="Proteomes" id="UP000622860"/>
    </source>
</evidence>
<dbReference type="GO" id="GO:0020037">
    <property type="term" value="F:heme binding"/>
    <property type="evidence" value="ECO:0007669"/>
    <property type="project" value="TreeGrafter"/>
</dbReference>
<gene>
    <name evidence="16" type="primary">narI</name>
    <name evidence="16" type="ORF">GCM10011398_06850</name>
</gene>
<evidence type="ECO:0000256" key="13">
    <source>
        <dbReference type="PIRSR" id="PIRSR603816-1"/>
    </source>
</evidence>
<evidence type="ECO:0000256" key="12">
    <source>
        <dbReference type="ARBA" id="ARBA00023136"/>
    </source>
</evidence>
<dbReference type="Gene3D" id="1.20.950.20">
    <property type="entry name" value="Transmembrane di-heme cytochromes, Chain C"/>
    <property type="match status" value="1"/>
</dbReference>
<feature type="transmembrane region" description="Helical" evidence="14">
    <location>
        <begin position="190"/>
        <end position="211"/>
    </location>
</feature>
<evidence type="ECO:0000256" key="3">
    <source>
        <dbReference type="ARBA" id="ARBA00022475"/>
    </source>
</evidence>
<protein>
    <submittedName>
        <fullName evidence="16">Nitrate reductase subunit gamma</fullName>
    </submittedName>
</protein>
<reference evidence="16" key="2">
    <citation type="submission" date="2020-09" db="EMBL/GenBank/DDBJ databases">
        <authorList>
            <person name="Sun Q."/>
            <person name="Zhou Y."/>
        </authorList>
    </citation>
    <scope>NUCLEOTIDE SEQUENCE</scope>
    <source>
        <strain evidence="16">CGMCC 1.12754</strain>
    </source>
</reference>
<dbReference type="GO" id="GO:0042128">
    <property type="term" value="P:nitrate assimilation"/>
    <property type="evidence" value="ECO:0007669"/>
    <property type="project" value="UniProtKB-KW"/>
</dbReference>
<comment type="subcellular location">
    <subcellularLocation>
        <location evidence="1">Cell membrane</location>
        <topology evidence="1">Multi-pass membrane protein</topology>
    </subcellularLocation>
</comment>
<dbReference type="GO" id="GO:0005886">
    <property type="term" value="C:plasma membrane"/>
    <property type="evidence" value="ECO:0007669"/>
    <property type="project" value="UniProtKB-SubCell"/>
</dbReference>
<dbReference type="GO" id="GO:0046872">
    <property type="term" value="F:metal ion binding"/>
    <property type="evidence" value="ECO:0007669"/>
    <property type="project" value="UniProtKB-KW"/>
</dbReference>
<keyword evidence="11" id="KW-0534">Nitrate assimilation</keyword>
<dbReference type="GO" id="GO:0009055">
    <property type="term" value="F:electron transfer activity"/>
    <property type="evidence" value="ECO:0007669"/>
    <property type="project" value="TreeGrafter"/>
</dbReference>
<evidence type="ECO:0000256" key="2">
    <source>
        <dbReference type="ARBA" id="ARBA00022448"/>
    </source>
</evidence>
<feature type="binding site" description="axial binding residue" evidence="13">
    <location>
        <position position="209"/>
    </location>
    <ligand>
        <name>heme b</name>
        <dbReference type="ChEBI" id="CHEBI:60344"/>
        <label>1</label>
    </ligand>
    <ligandPart>
        <name>Fe</name>
        <dbReference type="ChEBI" id="CHEBI:18248"/>
    </ligandPart>
</feature>
<name>A0A917H2X3_9BACI</name>
<dbReference type="PANTHER" id="PTHR30598:SF3">
    <property type="entry name" value="RESPIRATORY NITRATE REDUCTASE 1 GAMMA CHAIN"/>
    <property type="match status" value="1"/>
</dbReference>
<feature type="transmembrane region" description="Helical" evidence="14">
    <location>
        <begin position="48"/>
        <end position="72"/>
    </location>
</feature>